<protein>
    <submittedName>
        <fullName evidence="2">Glycosyl transferase family 1</fullName>
    </submittedName>
</protein>
<evidence type="ECO:0000259" key="1">
    <source>
        <dbReference type="Pfam" id="PF13439"/>
    </source>
</evidence>
<dbReference type="GO" id="GO:0016757">
    <property type="term" value="F:glycosyltransferase activity"/>
    <property type="evidence" value="ECO:0007669"/>
    <property type="project" value="UniProtKB-ARBA"/>
</dbReference>
<dbReference type="RefSeq" id="WP_023786295.1">
    <property type="nucleotide sequence ID" value="NC_022997.1"/>
</dbReference>
<dbReference type="KEGG" id="hni:W911_04435"/>
<feature type="domain" description="Glycosyltransferase subfamily 4-like N-terminal" evidence="1">
    <location>
        <begin position="98"/>
        <end position="209"/>
    </location>
</feature>
<dbReference type="InterPro" id="IPR028098">
    <property type="entry name" value="Glyco_trans_4-like_N"/>
</dbReference>
<organism evidence="2 3">
    <name type="scientific">Hyphomicrobium nitrativorans NL23</name>
    <dbReference type="NCBI Taxonomy" id="1029756"/>
    <lineage>
        <taxon>Bacteria</taxon>
        <taxon>Pseudomonadati</taxon>
        <taxon>Pseudomonadota</taxon>
        <taxon>Alphaproteobacteria</taxon>
        <taxon>Hyphomicrobiales</taxon>
        <taxon>Hyphomicrobiaceae</taxon>
        <taxon>Hyphomicrobium</taxon>
    </lineage>
</organism>
<evidence type="ECO:0000313" key="2">
    <source>
        <dbReference type="EMBL" id="AHB47823.1"/>
    </source>
</evidence>
<dbReference type="STRING" id="1029756.W911_04435"/>
<dbReference type="OrthoDB" id="9790710at2"/>
<dbReference type="InterPro" id="IPR050194">
    <property type="entry name" value="Glycosyltransferase_grp1"/>
</dbReference>
<dbReference type="Gene3D" id="3.40.50.2000">
    <property type="entry name" value="Glycogen Phosphorylase B"/>
    <property type="match status" value="2"/>
</dbReference>
<sequence length="401" mass="44536">MKIGYLMNSYPMTSTTFIRDEIQALEAQGVEIERYAIRQWHQPLVDENDKSEQGRTRYILTGRTSALIFDFIAEALFNPIGLMRALGTWQRLVRNAGGGFVRHCAYLLEAASLKRQTTQDNIQHLHTHFAANSAAVALLSERFGGPSFSFTVHGPDDFENTVSLSLREKIVRARFVAAISNYCRAQLASAAGIDVWSKLKIVRCGVDADTFTPSETPFDDNSTFVCVGRFSRHKAQVLIVEATARVARRYPQVRVLLIGDGENREAIEEAIHRLGMDNHVVLMGWRSNGEVRQTLGQARAFLLPSFAEGLPVAIMEAFAMARPVISTYIAGIPELVDHTCGWLVPAGSIEDIERAMIAALETPSAKLVEMGQEGRRRVLETHDVHRNAAGLRKLFADVARA</sequence>
<keyword evidence="2" id="KW-0808">Transferase</keyword>
<reference evidence="2 3" key="1">
    <citation type="journal article" date="2014" name="Genome Announc.">
        <title>Complete Genome Sequence of Hyphomicrobium nitrativorans Strain NL23, a Denitrifying Bacterium Isolated from Biofilm of a Methanol-Fed Denitrification System Treating Seawater at the Montreal Biodome.</title>
        <authorList>
            <person name="Martineau C."/>
            <person name="Villeneuve C."/>
            <person name="Mauffrey F."/>
            <person name="Villemur R."/>
        </authorList>
    </citation>
    <scope>NUCLEOTIDE SEQUENCE [LARGE SCALE GENOMIC DNA]</scope>
    <source>
        <strain evidence="2">NL23</strain>
    </source>
</reference>
<dbReference type="PATRIC" id="fig|1029756.8.peg.927"/>
<name>V5SBD3_9HYPH</name>
<evidence type="ECO:0000313" key="3">
    <source>
        <dbReference type="Proteomes" id="UP000018542"/>
    </source>
</evidence>
<dbReference type="Pfam" id="PF13692">
    <property type="entry name" value="Glyco_trans_1_4"/>
    <property type="match status" value="1"/>
</dbReference>
<dbReference type="PANTHER" id="PTHR45947">
    <property type="entry name" value="SULFOQUINOVOSYL TRANSFERASE SQD2"/>
    <property type="match status" value="1"/>
</dbReference>
<dbReference type="AlphaFoldDB" id="V5SBD3"/>
<dbReference type="Pfam" id="PF13439">
    <property type="entry name" value="Glyco_transf_4"/>
    <property type="match status" value="1"/>
</dbReference>
<keyword evidence="3" id="KW-1185">Reference proteome</keyword>
<dbReference type="PANTHER" id="PTHR45947:SF15">
    <property type="entry name" value="TEICHURONIC ACID BIOSYNTHESIS GLYCOSYLTRANSFERASE TUAC-RELATED"/>
    <property type="match status" value="1"/>
</dbReference>
<gene>
    <name evidence="2" type="ORF">W911_04435</name>
</gene>
<accession>V5SBD3</accession>
<dbReference type="SUPFAM" id="SSF53756">
    <property type="entry name" value="UDP-Glycosyltransferase/glycogen phosphorylase"/>
    <property type="match status" value="1"/>
</dbReference>
<dbReference type="EMBL" id="CP006912">
    <property type="protein sequence ID" value="AHB47823.1"/>
    <property type="molecule type" value="Genomic_DNA"/>
</dbReference>
<proteinExistence type="predicted"/>
<dbReference type="Proteomes" id="UP000018542">
    <property type="component" value="Chromosome"/>
</dbReference>
<dbReference type="HOGENOM" id="CLU_009583_14_2_5"/>